<dbReference type="VEuPathDB" id="FungiDB:I7I53_04744"/>
<dbReference type="EMBL" id="CP069106">
    <property type="protein sequence ID" value="QSS56509.1"/>
    <property type="molecule type" value="Genomic_DNA"/>
</dbReference>
<dbReference type="Proteomes" id="UP000663419">
    <property type="component" value="Chromosome 5"/>
</dbReference>
<reference evidence="1" key="1">
    <citation type="submission" date="2021-01" db="EMBL/GenBank/DDBJ databases">
        <title>Chromosome-level genome assembly of a human fungal pathogen reveals clustering of transcriptionally co-regulated genes.</title>
        <authorList>
            <person name="Voorhies M."/>
            <person name="Cohen S."/>
            <person name="Shea T.P."/>
            <person name="Petrus S."/>
            <person name="Munoz J.F."/>
            <person name="Poplawski S."/>
            <person name="Goldman W.E."/>
            <person name="Michael T."/>
            <person name="Cuomo C.A."/>
            <person name="Sil A."/>
            <person name="Beyhan S."/>
        </authorList>
    </citation>
    <scope>NUCLEOTIDE SEQUENCE</scope>
    <source>
        <strain evidence="1">H88</strain>
    </source>
</reference>
<evidence type="ECO:0000313" key="1">
    <source>
        <dbReference type="EMBL" id="QSS56509.1"/>
    </source>
</evidence>
<protein>
    <submittedName>
        <fullName evidence="1">Uncharacterized protein</fullName>
    </submittedName>
</protein>
<evidence type="ECO:0000313" key="2">
    <source>
        <dbReference type="Proteomes" id="UP000663419"/>
    </source>
</evidence>
<proteinExistence type="predicted"/>
<dbReference type="AlphaFoldDB" id="A0A8A1LRG7"/>
<accession>A0A8A1LRG7</accession>
<sequence>MPAQRSGPSRYPDHKGLLCPMYVRCCVPLGFGNLKHCQRANFISRRT</sequence>
<organism evidence="1 2">
    <name type="scientific">Ajellomyces capsulatus (strain H88)</name>
    <name type="common">Darling's disease fungus</name>
    <name type="synonym">Histoplasma capsulatum</name>
    <dbReference type="NCBI Taxonomy" id="544711"/>
    <lineage>
        <taxon>Eukaryota</taxon>
        <taxon>Fungi</taxon>
        <taxon>Dikarya</taxon>
        <taxon>Ascomycota</taxon>
        <taxon>Pezizomycotina</taxon>
        <taxon>Eurotiomycetes</taxon>
        <taxon>Eurotiomycetidae</taxon>
        <taxon>Onygenales</taxon>
        <taxon>Ajellomycetaceae</taxon>
        <taxon>Histoplasma</taxon>
    </lineage>
</organism>
<gene>
    <name evidence="1" type="ORF">I7I53_04744</name>
</gene>
<name>A0A8A1LRG7_AJEC8</name>